<gene>
    <name evidence="1" type="ORF">HMPREF9237_01045</name>
</gene>
<dbReference type="Proteomes" id="UP000014393">
    <property type="component" value="Unassembled WGS sequence"/>
</dbReference>
<dbReference type="EMBL" id="AGWM01000010">
    <property type="protein sequence ID" value="EPD27102.1"/>
    <property type="molecule type" value="Genomic_DNA"/>
</dbReference>
<sequence length="60" mass="6691">MFFRDVLRMYDKRSTALKTHTTPADAGVTIEACEAHGVLEGSRGIHPKSKRNGNYVKKLS</sequence>
<protein>
    <submittedName>
        <fullName evidence="1">Uncharacterized protein</fullName>
    </submittedName>
</protein>
<proteinExistence type="predicted"/>
<organism evidence="1 2">
    <name type="scientific">Actinotignum schaalii FB123-CNA-2</name>
    <dbReference type="NCBI Taxonomy" id="883067"/>
    <lineage>
        <taxon>Bacteria</taxon>
        <taxon>Bacillati</taxon>
        <taxon>Actinomycetota</taxon>
        <taxon>Actinomycetes</taxon>
        <taxon>Actinomycetales</taxon>
        <taxon>Actinomycetaceae</taxon>
        <taxon>Actinotignum</taxon>
    </lineage>
</organism>
<evidence type="ECO:0000313" key="1">
    <source>
        <dbReference type="EMBL" id="EPD27102.1"/>
    </source>
</evidence>
<accession>S2W3D8</accession>
<keyword evidence="2" id="KW-1185">Reference proteome</keyword>
<comment type="caution">
    <text evidence="1">The sequence shown here is derived from an EMBL/GenBank/DDBJ whole genome shotgun (WGS) entry which is preliminary data.</text>
</comment>
<reference evidence="1 2" key="1">
    <citation type="submission" date="2013-05" db="EMBL/GenBank/DDBJ databases">
        <title>The Genome Sequence of Actinobaculum schaalii FB123-CNA2.</title>
        <authorList>
            <consortium name="The Broad Institute Genomics Platform"/>
            <person name="Earl A."/>
            <person name="Ward D."/>
            <person name="Feldgarden M."/>
            <person name="Gevers D."/>
            <person name="Saerens B."/>
            <person name="Vaneechoutte M."/>
            <person name="Walker B."/>
            <person name="Young S."/>
            <person name="Zeng Q."/>
            <person name="Gargeya S."/>
            <person name="Fitzgerald M."/>
            <person name="Haas B."/>
            <person name="Abouelleil A."/>
            <person name="Allen A.W."/>
            <person name="Alvarado L."/>
            <person name="Arachchi H.M."/>
            <person name="Berlin A.M."/>
            <person name="Chapman S.B."/>
            <person name="Gainer-Dewar J."/>
            <person name="Goldberg J."/>
            <person name="Griggs A."/>
            <person name="Gujja S."/>
            <person name="Hansen M."/>
            <person name="Howarth C."/>
            <person name="Imamovic A."/>
            <person name="Ireland A."/>
            <person name="Larimer J."/>
            <person name="McCowan C."/>
            <person name="Murphy C."/>
            <person name="Pearson M."/>
            <person name="Poon T.W."/>
            <person name="Priest M."/>
            <person name="Roberts A."/>
            <person name="Saif S."/>
            <person name="Shea T."/>
            <person name="Sisk P."/>
            <person name="Sykes S."/>
            <person name="Wortman J."/>
            <person name="Nusbaum C."/>
            <person name="Birren B."/>
        </authorList>
    </citation>
    <scope>NUCLEOTIDE SEQUENCE [LARGE SCALE GENOMIC DNA]</scope>
    <source>
        <strain evidence="1 2">FB123-CNA-2</strain>
    </source>
</reference>
<dbReference type="AlphaFoldDB" id="S2W3D8"/>
<dbReference type="HOGENOM" id="CLU_2930747_0_0_11"/>
<name>S2W3D8_9ACTO</name>
<evidence type="ECO:0000313" key="2">
    <source>
        <dbReference type="Proteomes" id="UP000014393"/>
    </source>
</evidence>